<organism evidence="1 2">
    <name type="scientific">Halogeometricum borinquense</name>
    <dbReference type="NCBI Taxonomy" id="60847"/>
    <lineage>
        <taxon>Archaea</taxon>
        <taxon>Methanobacteriati</taxon>
        <taxon>Methanobacteriota</taxon>
        <taxon>Stenosarchaea group</taxon>
        <taxon>Halobacteria</taxon>
        <taxon>Halobacteriales</taxon>
        <taxon>Haloferacaceae</taxon>
        <taxon>Halogeometricum</taxon>
    </lineage>
</organism>
<accession>A0A482T6S8</accession>
<name>A0A482T6S8_9EURY</name>
<evidence type="ECO:0000313" key="2">
    <source>
        <dbReference type="Proteomes" id="UP000294028"/>
    </source>
</evidence>
<dbReference type="RefSeq" id="WP_129786139.1">
    <property type="nucleotide sequence ID" value="NZ_RZHH01000003.1"/>
</dbReference>
<sequence>MSDDKDPLEKVLVDKNEINRKQLADGIDGIIGVDKETGEPAPLPSYHDLNNRKQFVARLLARRASVALDRLADDEVGITSGEAEDVLPVSESTIQNYGSIDFVQNDSEQGGYYIPAYSIDQAIEFIQTDEGDE</sequence>
<reference evidence="1 2" key="1">
    <citation type="submission" date="2018-12" db="EMBL/GenBank/DDBJ databases">
        <title>Genome analysis provides insights into bioremediation potentialities of Halogeometricum borinquense strain N11.</title>
        <authorList>
            <person name="Najjari A."/>
            <person name="Youssef N."/>
            <person name="Fhoula I."/>
            <person name="Ben Dhia O."/>
            <person name="Mahjoubi M."/>
            <person name="Ouzari H.I."/>
            <person name="Cherif A."/>
        </authorList>
    </citation>
    <scope>NUCLEOTIDE SEQUENCE [LARGE SCALE GENOMIC DNA]</scope>
    <source>
        <strain evidence="1 2">N11</strain>
    </source>
</reference>
<evidence type="ECO:0000313" key="1">
    <source>
        <dbReference type="EMBL" id="RYJ08285.1"/>
    </source>
</evidence>
<dbReference type="EMBL" id="RZHH01000003">
    <property type="protein sequence ID" value="RYJ08285.1"/>
    <property type="molecule type" value="Genomic_DNA"/>
</dbReference>
<proteinExistence type="predicted"/>
<dbReference type="Proteomes" id="UP000294028">
    <property type="component" value="Unassembled WGS sequence"/>
</dbReference>
<dbReference type="AlphaFoldDB" id="A0A482T6S8"/>
<protein>
    <submittedName>
        <fullName evidence="1">Uncharacterized protein</fullName>
    </submittedName>
</protein>
<comment type="caution">
    <text evidence="1">The sequence shown here is derived from an EMBL/GenBank/DDBJ whole genome shotgun (WGS) entry which is preliminary data.</text>
</comment>
<gene>
    <name evidence="1" type="ORF">ELS19_17165</name>
</gene>